<dbReference type="AlphaFoldDB" id="A0AAE4Z7V1"/>
<organism evidence="2 3">
    <name type="scientific">Candidatus Kutchimonas denitrificans</name>
    <dbReference type="NCBI Taxonomy" id="3056748"/>
    <lineage>
        <taxon>Bacteria</taxon>
        <taxon>Pseudomonadati</taxon>
        <taxon>Gemmatimonadota</taxon>
        <taxon>Gemmatimonadia</taxon>
        <taxon>Candidatus Palauibacterales</taxon>
        <taxon>Candidatus Palauibacteraceae</taxon>
        <taxon>Candidatus Kutchimonas</taxon>
    </lineage>
</organism>
<dbReference type="Pfam" id="PF04028">
    <property type="entry name" value="DUF374"/>
    <property type="match status" value="1"/>
</dbReference>
<accession>A0AAE4Z7V1</accession>
<sequence length="216" mass="23856">MRLRDRIGVALAGFLAPPLFRAVYSSLRFEWEGEANLAPWRSGQPVVFVTWHGRILPLLYLFRDARIVMLVSRHRDGEYLTRLGRGLGYDAVRGSSTHGGHTALRDLVRRVRSGSSLAITPDGPQGPRERFKPGALQVARVTGAPVIPVMAGGGRAWWIEGWDSFMVPRPFTTIRVAVGEPGHVPRNVSLPELADHARLLEERLGALKLRVNGSGE</sequence>
<dbReference type="InterPro" id="IPR007172">
    <property type="entry name" value="DUF374"/>
</dbReference>
<proteinExistence type="predicted"/>
<comment type="caution">
    <text evidence="2">The sequence shown here is derived from an EMBL/GenBank/DDBJ whole genome shotgun (WGS) entry which is preliminary data.</text>
</comment>
<gene>
    <name evidence="2" type="ORF">GWO12_09215</name>
</gene>
<keyword evidence="2" id="KW-0808">Transferase</keyword>
<dbReference type="Proteomes" id="UP000702544">
    <property type="component" value="Unassembled WGS sequence"/>
</dbReference>
<keyword evidence="2" id="KW-0012">Acyltransferase</keyword>
<dbReference type="EMBL" id="JAACAK010000067">
    <property type="protein sequence ID" value="NIR75278.1"/>
    <property type="molecule type" value="Genomic_DNA"/>
</dbReference>
<reference evidence="2 3" key="1">
    <citation type="submission" date="2020-01" db="EMBL/GenBank/DDBJ databases">
        <title>Genomes assembled from Gulf of Kutch pelagic sediment metagenomes.</title>
        <authorList>
            <person name="Chandrashekar M."/>
            <person name="Mahajan M.S."/>
            <person name="Dave K.J."/>
            <person name="Vatsa P."/>
            <person name="Nathani N.M."/>
        </authorList>
    </citation>
    <scope>NUCLEOTIDE SEQUENCE [LARGE SCALE GENOMIC DNA]</scope>
    <source>
        <strain evidence="2">KS3-K002</strain>
    </source>
</reference>
<protein>
    <submittedName>
        <fullName evidence="2">Lysophospholipid acyltransferase family protein</fullName>
    </submittedName>
</protein>
<dbReference type="GO" id="GO:0016746">
    <property type="term" value="F:acyltransferase activity"/>
    <property type="evidence" value="ECO:0007669"/>
    <property type="project" value="UniProtKB-KW"/>
</dbReference>
<dbReference type="CDD" id="cd07983">
    <property type="entry name" value="LPLAT_DUF374-like"/>
    <property type="match status" value="1"/>
</dbReference>
<evidence type="ECO:0000259" key="1">
    <source>
        <dbReference type="Pfam" id="PF04028"/>
    </source>
</evidence>
<evidence type="ECO:0000313" key="3">
    <source>
        <dbReference type="Proteomes" id="UP000702544"/>
    </source>
</evidence>
<feature type="domain" description="DUF374" evidence="1">
    <location>
        <begin position="60"/>
        <end position="128"/>
    </location>
</feature>
<name>A0AAE4Z7V1_9BACT</name>
<evidence type="ECO:0000313" key="2">
    <source>
        <dbReference type="EMBL" id="NIR75278.1"/>
    </source>
</evidence>